<evidence type="ECO:0000256" key="1">
    <source>
        <dbReference type="SAM" id="SignalP"/>
    </source>
</evidence>
<comment type="caution">
    <text evidence="2">The sequence shown here is derived from an EMBL/GenBank/DDBJ whole genome shotgun (WGS) entry which is preliminary data.</text>
</comment>
<evidence type="ECO:0000313" key="2">
    <source>
        <dbReference type="EMBL" id="KAK7055955.1"/>
    </source>
</evidence>
<organism evidence="2 3">
    <name type="scientific">Favolaschia claudopus</name>
    <dbReference type="NCBI Taxonomy" id="2862362"/>
    <lineage>
        <taxon>Eukaryota</taxon>
        <taxon>Fungi</taxon>
        <taxon>Dikarya</taxon>
        <taxon>Basidiomycota</taxon>
        <taxon>Agaricomycotina</taxon>
        <taxon>Agaricomycetes</taxon>
        <taxon>Agaricomycetidae</taxon>
        <taxon>Agaricales</taxon>
        <taxon>Marasmiineae</taxon>
        <taxon>Mycenaceae</taxon>
        <taxon>Favolaschia</taxon>
    </lineage>
</organism>
<dbReference type="SUPFAM" id="SSF55486">
    <property type="entry name" value="Metalloproteases ('zincins'), catalytic domain"/>
    <property type="match status" value="1"/>
</dbReference>
<keyword evidence="3" id="KW-1185">Reference proteome</keyword>
<dbReference type="EMBL" id="JAWWNJ010000005">
    <property type="protein sequence ID" value="KAK7055955.1"/>
    <property type="molecule type" value="Genomic_DNA"/>
</dbReference>
<gene>
    <name evidence="2" type="ORF">R3P38DRAFT_2849808</name>
</gene>
<proteinExistence type="predicted"/>
<keyword evidence="1" id="KW-0732">Signal</keyword>
<accession>A0AAW0DWK7</accession>
<feature type="signal peptide" evidence="1">
    <location>
        <begin position="1"/>
        <end position="17"/>
    </location>
</feature>
<evidence type="ECO:0000313" key="3">
    <source>
        <dbReference type="Proteomes" id="UP001362999"/>
    </source>
</evidence>
<name>A0AAW0DWK7_9AGAR</name>
<dbReference type="AlphaFoldDB" id="A0AAW0DWK7"/>
<protein>
    <submittedName>
        <fullName evidence="2">Uncharacterized protein</fullName>
    </submittedName>
</protein>
<reference evidence="2 3" key="1">
    <citation type="journal article" date="2024" name="J Genomics">
        <title>Draft genome sequencing and assembly of Favolaschia claudopus CIRM-BRFM 2984 isolated from oak limbs.</title>
        <authorList>
            <person name="Navarro D."/>
            <person name="Drula E."/>
            <person name="Chaduli D."/>
            <person name="Cazenave R."/>
            <person name="Ahrendt S."/>
            <person name="Wang J."/>
            <person name="Lipzen A."/>
            <person name="Daum C."/>
            <person name="Barry K."/>
            <person name="Grigoriev I.V."/>
            <person name="Favel A."/>
            <person name="Rosso M.N."/>
            <person name="Martin F."/>
        </authorList>
    </citation>
    <scope>NUCLEOTIDE SEQUENCE [LARGE SCALE GENOMIC DNA]</scope>
    <source>
        <strain evidence="2 3">CIRM-BRFM 2984</strain>
    </source>
</reference>
<feature type="chain" id="PRO_5043508331" evidence="1">
    <location>
        <begin position="18"/>
        <end position="334"/>
    </location>
</feature>
<dbReference type="Proteomes" id="UP001362999">
    <property type="component" value="Unassembled WGS sequence"/>
</dbReference>
<sequence>MIVVLFLNWLLYFLVWSDIVGGHILGRNTAATPPKEIELPPLPSTLHVQASSFNFDLEKALPPASSTLAQLADLPSNCALEQGAGGECSQSSMVATNVTYEDCGDAFTICRCNDANMTMDIAVDRLARVPVGLRRFVGTAFVLGDATTHAYTNLSTGDIHLFGDSAMDTWIHEASHAFDFSSSYSVPSSSDAWQDAISNDTCVPDRYSLLNRVENFAQMSVIKIYMLLHSGNLPPGFQADCMSKQLDFMDSLPLYNANNLFGNTCAIDPPGARKTNPPALLDASRTFMTVSLDPTPNPSETPTRPSSALSWTHGNSVLRKTCLFVAFYLIVNLM</sequence>